<feature type="modified residue" description="Phosphohistidine" evidence="4">
    <location>
        <position position="194"/>
    </location>
</feature>
<dbReference type="EC" id="2.7.13.3" evidence="2"/>
<feature type="modified residue" description="4-aspartylphosphate" evidence="5">
    <location>
        <position position="808"/>
    </location>
</feature>
<name>A0AB39UWC8_9GAMM</name>
<proteinExistence type="predicted"/>
<dbReference type="SUPFAM" id="SSF55874">
    <property type="entry name" value="ATPase domain of HSP90 chaperone/DNA topoisomerase II/histidine kinase"/>
    <property type="match status" value="1"/>
</dbReference>
<keyword evidence="3" id="KW-0902">Two-component regulatory system</keyword>
<keyword evidence="5" id="KW-0597">Phosphoprotein</keyword>
<dbReference type="PANTHER" id="PTHR43395">
    <property type="entry name" value="SENSOR HISTIDINE KINASE CHEA"/>
    <property type="match status" value="1"/>
</dbReference>
<dbReference type="PROSITE" id="PS50109">
    <property type="entry name" value="HIS_KIN"/>
    <property type="match status" value="1"/>
</dbReference>
<dbReference type="InterPro" id="IPR008207">
    <property type="entry name" value="Sig_transdc_His_kin_Hpt_dom"/>
</dbReference>
<organism evidence="10">
    <name type="scientific">Thermohahella caldifontis</name>
    <dbReference type="NCBI Taxonomy" id="3142973"/>
    <lineage>
        <taxon>Bacteria</taxon>
        <taxon>Pseudomonadati</taxon>
        <taxon>Pseudomonadota</taxon>
        <taxon>Gammaproteobacteria</taxon>
        <taxon>Oceanospirillales</taxon>
        <taxon>Hahellaceae</taxon>
        <taxon>Thermohahella</taxon>
    </lineage>
</organism>
<dbReference type="SUPFAM" id="SSF50341">
    <property type="entry name" value="CheW-like"/>
    <property type="match status" value="1"/>
</dbReference>
<dbReference type="InterPro" id="IPR011006">
    <property type="entry name" value="CheY-like_superfamily"/>
</dbReference>
<dbReference type="GO" id="GO:0006935">
    <property type="term" value="P:chemotaxis"/>
    <property type="evidence" value="ECO:0007669"/>
    <property type="project" value="InterPro"/>
</dbReference>
<dbReference type="PROSITE" id="PS50110">
    <property type="entry name" value="RESPONSE_REGULATORY"/>
    <property type="match status" value="1"/>
</dbReference>
<feature type="region of interest" description="Disordered" evidence="6">
    <location>
        <begin position="114"/>
        <end position="134"/>
    </location>
</feature>
<dbReference type="InterPro" id="IPR005467">
    <property type="entry name" value="His_kinase_dom"/>
</dbReference>
<dbReference type="InterPro" id="IPR036890">
    <property type="entry name" value="HATPase_C_sf"/>
</dbReference>
<feature type="domain" description="HPt" evidence="9">
    <location>
        <begin position="146"/>
        <end position="251"/>
    </location>
</feature>
<dbReference type="PRINTS" id="PR00344">
    <property type="entry name" value="BCTRLSENSOR"/>
</dbReference>
<dbReference type="Gene3D" id="2.30.30.40">
    <property type="entry name" value="SH3 Domains"/>
    <property type="match status" value="1"/>
</dbReference>
<accession>A0AB39UWC8</accession>
<dbReference type="Gene3D" id="3.30.565.10">
    <property type="entry name" value="Histidine kinase-like ATPase, C-terminal domain"/>
    <property type="match status" value="1"/>
</dbReference>
<dbReference type="SMART" id="SM00387">
    <property type="entry name" value="HATPase_c"/>
    <property type="match status" value="1"/>
</dbReference>
<dbReference type="KEGG" id="tcd:AAIA72_16415"/>
<dbReference type="Pfam" id="PF02518">
    <property type="entry name" value="HATPase_c"/>
    <property type="match status" value="1"/>
</dbReference>
<dbReference type="SMART" id="SM00073">
    <property type="entry name" value="HPT"/>
    <property type="match status" value="1"/>
</dbReference>
<comment type="catalytic activity">
    <reaction evidence="1">
        <text>ATP + protein L-histidine = ADP + protein N-phospho-L-histidine.</text>
        <dbReference type="EC" id="2.7.13.3"/>
    </reaction>
</comment>
<dbReference type="SMART" id="SM00448">
    <property type="entry name" value="REC"/>
    <property type="match status" value="1"/>
</dbReference>
<dbReference type="AlphaFoldDB" id="A0AB39UWC8"/>
<dbReference type="InterPro" id="IPR036641">
    <property type="entry name" value="HPT_dom_sf"/>
</dbReference>
<dbReference type="Pfam" id="PF00072">
    <property type="entry name" value="Response_reg"/>
    <property type="match status" value="1"/>
</dbReference>
<dbReference type="RefSeq" id="WP_369601368.1">
    <property type="nucleotide sequence ID" value="NZ_CP154858.1"/>
</dbReference>
<dbReference type="SUPFAM" id="SSF47226">
    <property type="entry name" value="Histidine-containing phosphotransfer domain, HPT domain"/>
    <property type="match status" value="1"/>
</dbReference>
<dbReference type="PANTHER" id="PTHR43395:SF8">
    <property type="entry name" value="HISTIDINE KINASE"/>
    <property type="match status" value="1"/>
</dbReference>
<evidence type="ECO:0000256" key="3">
    <source>
        <dbReference type="ARBA" id="ARBA00023012"/>
    </source>
</evidence>
<dbReference type="PROSITE" id="PS50894">
    <property type="entry name" value="HPT"/>
    <property type="match status" value="1"/>
</dbReference>
<feature type="domain" description="Histidine kinase" evidence="7">
    <location>
        <begin position="480"/>
        <end position="607"/>
    </location>
</feature>
<dbReference type="InterPro" id="IPR003594">
    <property type="entry name" value="HATPase_dom"/>
</dbReference>
<gene>
    <name evidence="10" type="ORF">AAIA72_16415</name>
</gene>
<evidence type="ECO:0000256" key="4">
    <source>
        <dbReference type="PROSITE-ProRule" id="PRU00110"/>
    </source>
</evidence>
<evidence type="ECO:0000256" key="2">
    <source>
        <dbReference type="ARBA" id="ARBA00012438"/>
    </source>
</evidence>
<protein>
    <recommendedName>
        <fullName evidence="2">histidine kinase</fullName>
        <ecNumber evidence="2">2.7.13.3</ecNumber>
    </recommendedName>
</protein>
<dbReference type="InterPro" id="IPR051315">
    <property type="entry name" value="Bact_Chemotaxis_CheA"/>
</dbReference>
<evidence type="ECO:0000259" key="8">
    <source>
        <dbReference type="PROSITE" id="PS50110"/>
    </source>
</evidence>
<reference evidence="10" key="1">
    <citation type="submission" date="2024-05" db="EMBL/GenBank/DDBJ databases">
        <title>Genome sequencing of novel strain.</title>
        <authorList>
            <person name="Ganbat D."/>
            <person name="Ganbat S."/>
            <person name="Lee S.-J."/>
        </authorList>
    </citation>
    <scope>NUCLEOTIDE SEQUENCE</scope>
    <source>
        <strain evidence="10">SMD15-11</strain>
    </source>
</reference>
<dbReference type="GO" id="GO:0000155">
    <property type="term" value="F:phosphorelay sensor kinase activity"/>
    <property type="evidence" value="ECO:0007669"/>
    <property type="project" value="UniProtKB-ARBA"/>
</dbReference>
<dbReference type="InterPro" id="IPR036061">
    <property type="entry name" value="CheW-like_dom_sf"/>
</dbReference>
<dbReference type="Pfam" id="PF01627">
    <property type="entry name" value="Hpt"/>
    <property type="match status" value="1"/>
</dbReference>
<evidence type="ECO:0000256" key="6">
    <source>
        <dbReference type="SAM" id="MobiDB-lite"/>
    </source>
</evidence>
<dbReference type="EMBL" id="CP154858">
    <property type="protein sequence ID" value="XDT72358.1"/>
    <property type="molecule type" value="Genomic_DNA"/>
</dbReference>
<dbReference type="InterPro" id="IPR004358">
    <property type="entry name" value="Sig_transdc_His_kin-like_C"/>
</dbReference>
<dbReference type="Gene3D" id="1.20.120.160">
    <property type="entry name" value="HPT domain"/>
    <property type="match status" value="1"/>
</dbReference>
<dbReference type="SUPFAM" id="SSF52172">
    <property type="entry name" value="CheY-like"/>
    <property type="match status" value="1"/>
</dbReference>
<dbReference type="Gene3D" id="3.40.50.2300">
    <property type="match status" value="1"/>
</dbReference>
<evidence type="ECO:0000256" key="1">
    <source>
        <dbReference type="ARBA" id="ARBA00000085"/>
    </source>
</evidence>
<dbReference type="CDD" id="cd00088">
    <property type="entry name" value="HPT"/>
    <property type="match status" value="1"/>
</dbReference>
<evidence type="ECO:0000259" key="7">
    <source>
        <dbReference type="PROSITE" id="PS50109"/>
    </source>
</evidence>
<dbReference type="InterPro" id="IPR001789">
    <property type="entry name" value="Sig_transdc_resp-reg_receiver"/>
</dbReference>
<sequence length="881" mass="96388">MTNWCTRLEGLLESLQPQWTQWQARGDEADFEALIAPLAELTGDIQAEGAQPLGEIMELACVRLMDAQETGNRPDEAWFPELMCALLALAEQPDEAPDEEVMAVIGALTGCQLETPETEGGVPEDRGEAEPEAPALSAEALSLQPDHQVSADVWRAFMEDTPRHLGILRQRLATWQAGQVLQPETVHACERASHTIKGAAALVGVRGLSTLAHALEDRFEQMAAQPGPLDEASVNLMLETVDTMDACLGSLRGDEPPPANLGALVCQLRGLEAPAELTRAEAEVPQPSGGAVQPPGAAVPALDADTLGPIRRLAEELGVSAVRGRELLRRLSADMALAQLAENQLDDSRYELEKLVDTRSMTRLHRTDGAGTGFDALEMDEYDALHLVTRQTTALMAEMREKYASVRERLGMMETLVRQQSRQIEELQCRVLEGYREPLSRLNPRLERCVRQAARACGKQVALRIRGDSLRIDRQILDALPEPLMHVLRNAVDHGIPDRGDISVAYSTLGHALEICIQDSGPGVDFSRLRQRVALTDPALADAPDAVLLESLWKPGFSTRDQVTELSGRGIGMDAVRQAVTELGGSATLEQPSEGGLCVRLQIPLLRMTEHMLIVEAGGRSWALRSRDLYRILPPRSRTLDTLGSRRVLREEGEDWTWHDLGLRLHGEQVSPDETGQPLLLIRTDAGGHALAVDRILMGEQLTLRRFPETVGPMPGVSGLAVMGDGSLVPVLEPGYWCQDDRTPGPVHRKARARTTLPQVLVVDDSHSVRTTLREVLEDAGFPVLTATDGQDALALIHQHPVQVVVTDLEMPVMDGLALTRQLRAGPDHAGLPVIMLTSRDQPHHRELARHAGVNAYLTKPFDENTLLDTVQEMLTCGREA</sequence>
<evidence type="ECO:0000259" key="9">
    <source>
        <dbReference type="PROSITE" id="PS50894"/>
    </source>
</evidence>
<feature type="domain" description="Response regulatory" evidence="8">
    <location>
        <begin position="759"/>
        <end position="875"/>
    </location>
</feature>
<evidence type="ECO:0000256" key="5">
    <source>
        <dbReference type="PROSITE-ProRule" id="PRU00169"/>
    </source>
</evidence>
<evidence type="ECO:0000313" key="10">
    <source>
        <dbReference type="EMBL" id="XDT72358.1"/>
    </source>
</evidence>